<dbReference type="KEGG" id="psac:PSM36_1635"/>
<dbReference type="RefSeq" id="WP_076930481.1">
    <property type="nucleotide sequence ID" value="NZ_LT605205.1"/>
</dbReference>
<evidence type="ECO:0000313" key="1">
    <source>
        <dbReference type="EMBL" id="SCD20455.1"/>
    </source>
</evidence>
<reference evidence="2" key="1">
    <citation type="submission" date="2016-08" db="EMBL/GenBank/DDBJ databases">
        <authorList>
            <person name="Wibberg D."/>
        </authorList>
    </citation>
    <scope>NUCLEOTIDE SEQUENCE [LARGE SCALE GENOMIC DNA]</scope>
</reference>
<accession>A0A1R3T916</accession>
<gene>
    <name evidence="1" type="ORF">PSM36_1635</name>
</gene>
<sequence>MDKKTFKVIKGYSELGYSERKEVREFIEKFEKEEFGSRKPLVENLSKSLGPTSDNNCPCCGK</sequence>
<dbReference type="AlphaFoldDB" id="A0A1R3T916"/>
<organism evidence="1 2">
    <name type="scientific">Proteiniphilum saccharofermentans</name>
    <dbReference type="NCBI Taxonomy" id="1642647"/>
    <lineage>
        <taxon>Bacteria</taxon>
        <taxon>Pseudomonadati</taxon>
        <taxon>Bacteroidota</taxon>
        <taxon>Bacteroidia</taxon>
        <taxon>Bacteroidales</taxon>
        <taxon>Dysgonomonadaceae</taxon>
        <taxon>Proteiniphilum</taxon>
    </lineage>
</organism>
<keyword evidence="2" id="KW-1185">Reference proteome</keyword>
<proteinExistence type="predicted"/>
<dbReference type="STRING" id="1642647.PSM36_1635"/>
<dbReference type="Proteomes" id="UP000187464">
    <property type="component" value="Chromosome I"/>
</dbReference>
<protein>
    <submittedName>
        <fullName evidence="1">Uncharacterized protein</fullName>
    </submittedName>
</protein>
<name>A0A1R3T916_9BACT</name>
<evidence type="ECO:0000313" key="2">
    <source>
        <dbReference type="Proteomes" id="UP000187464"/>
    </source>
</evidence>
<dbReference type="EMBL" id="LT605205">
    <property type="protein sequence ID" value="SCD20455.1"/>
    <property type="molecule type" value="Genomic_DNA"/>
</dbReference>